<accession>A0A9D4LNI2</accession>
<dbReference type="EMBL" id="JAIWYP010000002">
    <property type="protein sequence ID" value="KAH3861803.1"/>
    <property type="molecule type" value="Genomic_DNA"/>
</dbReference>
<sequence length="84" mass="8530">MVTSAISPATFSFSWSMMRSTLMSFGVFGDLGKTAFGGVAVDGGTSCSAADVTSTDVVATDRGTLWATAASTVTDTRLPLPSTP</sequence>
<reference evidence="1" key="1">
    <citation type="journal article" date="2019" name="bioRxiv">
        <title>The Genome of the Zebra Mussel, Dreissena polymorpha: A Resource for Invasive Species Research.</title>
        <authorList>
            <person name="McCartney M.A."/>
            <person name="Auch B."/>
            <person name="Kono T."/>
            <person name="Mallez S."/>
            <person name="Zhang Y."/>
            <person name="Obille A."/>
            <person name="Becker A."/>
            <person name="Abrahante J.E."/>
            <person name="Garbe J."/>
            <person name="Badalamenti J.P."/>
            <person name="Herman A."/>
            <person name="Mangelson H."/>
            <person name="Liachko I."/>
            <person name="Sullivan S."/>
            <person name="Sone E.D."/>
            <person name="Koren S."/>
            <person name="Silverstein K.A.T."/>
            <person name="Beckman K.B."/>
            <person name="Gohl D.M."/>
        </authorList>
    </citation>
    <scope>NUCLEOTIDE SEQUENCE</scope>
    <source>
        <strain evidence="1">Duluth1</strain>
        <tissue evidence="1">Whole animal</tissue>
    </source>
</reference>
<proteinExistence type="predicted"/>
<name>A0A9D4LNI2_DREPO</name>
<evidence type="ECO:0000313" key="2">
    <source>
        <dbReference type="Proteomes" id="UP000828390"/>
    </source>
</evidence>
<dbReference type="AlphaFoldDB" id="A0A9D4LNI2"/>
<reference evidence="1" key="2">
    <citation type="submission" date="2020-11" db="EMBL/GenBank/DDBJ databases">
        <authorList>
            <person name="McCartney M.A."/>
            <person name="Auch B."/>
            <person name="Kono T."/>
            <person name="Mallez S."/>
            <person name="Becker A."/>
            <person name="Gohl D.M."/>
            <person name="Silverstein K.A.T."/>
            <person name="Koren S."/>
            <person name="Bechman K.B."/>
            <person name="Herman A."/>
            <person name="Abrahante J.E."/>
            <person name="Garbe J."/>
        </authorList>
    </citation>
    <scope>NUCLEOTIDE SEQUENCE</scope>
    <source>
        <strain evidence="1">Duluth1</strain>
        <tissue evidence="1">Whole animal</tissue>
    </source>
</reference>
<comment type="caution">
    <text evidence="1">The sequence shown here is derived from an EMBL/GenBank/DDBJ whole genome shotgun (WGS) entry which is preliminary data.</text>
</comment>
<keyword evidence="2" id="KW-1185">Reference proteome</keyword>
<evidence type="ECO:0000313" key="1">
    <source>
        <dbReference type="EMBL" id="KAH3861803.1"/>
    </source>
</evidence>
<gene>
    <name evidence="1" type="ORF">DPMN_024754</name>
</gene>
<dbReference type="Proteomes" id="UP000828390">
    <property type="component" value="Unassembled WGS sequence"/>
</dbReference>
<protein>
    <submittedName>
        <fullName evidence="1">Uncharacterized protein</fullName>
    </submittedName>
</protein>
<organism evidence="1 2">
    <name type="scientific">Dreissena polymorpha</name>
    <name type="common">Zebra mussel</name>
    <name type="synonym">Mytilus polymorpha</name>
    <dbReference type="NCBI Taxonomy" id="45954"/>
    <lineage>
        <taxon>Eukaryota</taxon>
        <taxon>Metazoa</taxon>
        <taxon>Spiralia</taxon>
        <taxon>Lophotrochozoa</taxon>
        <taxon>Mollusca</taxon>
        <taxon>Bivalvia</taxon>
        <taxon>Autobranchia</taxon>
        <taxon>Heteroconchia</taxon>
        <taxon>Euheterodonta</taxon>
        <taxon>Imparidentia</taxon>
        <taxon>Neoheterodontei</taxon>
        <taxon>Myida</taxon>
        <taxon>Dreissenoidea</taxon>
        <taxon>Dreissenidae</taxon>
        <taxon>Dreissena</taxon>
    </lineage>
</organism>